<reference evidence="3" key="1">
    <citation type="submission" date="2015-07" db="EMBL/GenBank/DDBJ databases">
        <title>Adaptation to a free-living lifestyle via gene acquisitions in the diplomonad Trepomonas sp. PC1.</title>
        <authorList>
            <person name="Xu F."/>
            <person name="Jerlstrom-Hultqvist J."/>
            <person name="Kolisko M."/>
            <person name="Simpson A.G.B."/>
            <person name="Roger A.J."/>
            <person name="Svard S.G."/>
            <person name="Andersson J.O."/>
        </authorList>
    </citation>
    <scope>NUCLEOTIDE SEQUENCE</scope>
    <source>
        <strain evidence="3">PC1</strain>
    </source>
</reference>
<dbReference type="EMBL" id="GDID01004742">
    <property type="protein sequence ID" value="JAP91864.1"/>
    <property type="molecule type" value="Transcribed_RNA"/>
</dbReference>
<dbReference type="PANTHER" id="PTHR24073">
    <property type="entry name" value="DRAB5-RELATED"/>
    <property type="match status" value="1"/>
</dbReference>
<dbReference type="Gene3D" id="3.40.50.300">
    <property type="entry name" value="P-loop containing nucleotide triphosphate hydrolases"/>
    <property type="match status" value="1"/>
</dbReference>
<dbReference type="GO" id="GO:0005525">
    <property type="term" value="F:GTP binding"/>
    <property type="evidence" value="ECO:0007669"/>
    <property type="project" value="UniProtKB-KW"/>
</dbReference>
<dbReference type="InterPro" id="IPR027417">
    <property type="entry name" value="P-loop_NTPase"/>
</dbReference>
<feature type="non-terminal residue" evidence="3">
    <location>
        <position position="72"/>
    </location>
</feature>
<organism evidence="3">
    <name type="scientific">Trepomonas sp. PC1</name>
    <dbReference type="NCBI Taxonomy" id="1076344"/>
    <lineage>
        <taxon>Eukaryota</taxon>
        <taxon>Metamonada</taxon>
        <taxon>Diplomonadida</taxon>
        <taxon>Hexamitidae</taxon>
        <taxon>Hexamitinae</taxon>
        <taxon>Trepomonas</taxon>
    </lineage>
</organism>
<protein>
    <submittedName>
        <fullName evidence="3">Rab-like protein</fullName>
    </submittedName>
</protein>
<gene>
    <name evidence="3" type="ORF">TPC1_16379</name>
</gene>
<dbReference type="SUPFAM" id="SSF52540">
    <property type="entry name" value="P-loop containing nucleoside triphosphate hydrolases"/>
    <property type="match status" value="1"/>
</dbReference>
<keyword evidence="1" id="KW-0547">Nucleotide-binding</keyword>
<sequence length="72" mass="8105">GGSGVGKSSLLQKFVNNKFNEQISTLSAAHFAKKLVVKRQNFETTIQMNLWDTAGQERFAFTAPMYYRNANC</sequence>
<dbReference type="PROSITE" id="PS51419">
    <property type="entry name" value="RAB"/>
    <property type="match status" value="1"/>
</dbReference>
<evidence type="ECO:0000256" key="1">
    <source>
        <dbReference type="ARBA" id="ARBA00022741"/>
    </source>
</evidence>
<keyword evidence="2" id="KW-0342">GTP-binding</keyword>
<dbReference type="AlphaFoldDB" id="A0A146K7F7"/>
<feature type="non-terminal residue" evidence="3">
    <location>
        <position position="1"/>
    </location>
</feature>
<name>A0A146K7F7_9EUKA</name>
<evidence type="ECO:0000256" key="2">
    <source>
        <dbReference type="ARBA" id="ARBA00023134"/>
    </source>
</evidence>
<dbReference type="Pfam" id="PF08477">
    <property type="entry name" value="Roc"/>
    <property type="match status" value="1"/>
</dbReference>
<proteinExistence type="predicted"/>
<evidence type="ECO:0000313" key="3">
    <source>
        <dbReference type="EMBL" id="JAP91864.1"/>
    </source>
</evidence>
<accession>A0A146K7F7</accession>